<keyword evidence="2" id="KW-1185">Reference proteome</keyword>
<protein>
    <submittedName>
        <fullName evidence="1">Uncharacterized protein</fullName>
    </submittedName>
</protein>
<proteinExistence type="predicted"/>
<evidence type="ECO:0000313" key="1">
    <source>
        <dbReference type="EMBL" id="CAD8067972.1"/>
    </source>
</evidence>
<comment type="caution">
    <text evidence="1">The sequence shown here is derived from an EMBL/GenBank/DDBJ whole genome shotgun (WGS) entry which is preliminary data.</text>
</comment>
<reference evidence="1" key="1">
    <citation type="submission" date="2021-01" db="EMBL/GenBank/DDBJ databases">
        <authorList>
            <consortium name="Genoscope - CEA"/>
            <person name="William W."/>
        </authorList>
    </citation>
    <scope>NUCLEOTIDE SEQUENCE</scope>
</reference>
<name>A0A8S1LNP1_PARPR</name>
<dbReference type="EMBL" id="CAJJDM010000040">
    <property type="protein sequence ID" value="CAD8067972.1"/>
    <property type="molecule type" value="Genomic_DNA"/>
</dbReference>
<sequence>MKGILSRQSSLSNINHNVNQALGISSQYDFEKGILVNVPVDLPEVKKNSHQKLPRLMRKDQKLQKFFVLNPKQQIKSNDRSKTKRLIPYQLIKVEHPPIGYYKLNESSLVNKSVVDMSKQPTARIPIRKYKSKSIDQEPQIPLPQLLDEPKKIQKPRITELSNLKLQEWIQKELEQLKDAKKLQQTTYKGFMANEKEKSDNFQRLFELTSLKLKNSYVKYFF</sequence>
<organism evidence="1 2">
    <name type="scientific">Paramecium primaurelia</name>
    <dbReference type="NCBI Taxonomy" id="5886"/>
    <lineage>
        <taxon>Eukaryota</taxon>
        <taxon>Sar</taxon>
        <taxon>Alveolata</taxon>
        <taxon>Ciliophora</taxon>
        <taxon>Intramacronucleata</taxon>
        <taxon>Oligohymenophorea</taxon>
        <taxon>Peniculida</taxon>
        <taxon>Parameciidae</taxon>
        <taxon>Paramecium</taxon>
    </lineage>
</organism>
<evidence type="ECO:0000313" key="2">
    <source>
        <dbReference type="Proteomes" id="UP000688137"/>
    </source>
</evidence>
<gene>
    <name evidence="1" type="ORF">PPRIM_AZ9-3.1.T0410258</name>
</gene>
<dbReference type="OMA" id="TYKGFMA"/>
<dbReference type="Proteomes" id="UP000688137">
    <property type="component" value="Unassembled WGS sequence"/>
</dbReference>
<dbReference type="AlphaFoldDB" id="A0A8S1LNP1"/>
<accession>A0A8S1LNP1</accession>